<feature type="transmembrane region" description="Helical" evidence="1">
    <location>
        <begin position="347"/>
        <end position="375"/>
    </location>
</feature>
<dbReference type="Pfam" id="PF05024">
    <property type="entry name" value="Gpi1"/>
    <property type="match status" value="1"/>
</dbReference>
<dbReference type="AlphaFoldDB" id="E2BHH6"/>
<dbReference type="GO" id="GO:0006506">
    <property type="term" value="P:GPI anchor biosynthetic process"/>
    <property type="evidence" value="ECO:0007669"/>
    <property type="project" value="InterPro"/>
</dbReference>
<dbReference type="KEGG" id="hst:105182864"/>
<dbReference type="GO" id="GO:0016757">
    <property type="term" value="F:glycosyltransferase activity"/>
    <property type="evidence" value="ECO:0007669"/>
    <property type="project" value="UniProtKB-KW"/>
</dbReference>
<keyword evidence="2" id="KW-0808">Transferase</keyword>
<dbReference type="PANTHER" id="PTHR21329:SF3">
    <property type="entry name" value="PHOSPHATIDYLINOSITOL N-ACETYLGLUCOSAMINYLTRANSFERASE SUBUNIT Q"/>
    <property type="match status" value="1"/>
</dbReference>
<keyword evidence="1" id="KW-0472">Membrane</keyword>
<feature type="transmembrane region" description="Helical" evidence="1">
    <location>
        <begin position="228"/>
        <end position="246"/>
    </location>
</feature>
<evidence type="ECO:0000256" key="1">
    <source>
        <dbReference type="SAM" id="Phobius"/>
    </source>
</evidence>
<dbReference type="OrthoDB" id="70250at2759"/>
<keyword evidence="3" id="KW-1185">Reference proteome</keyword>
<dbReference type="Proteomes" id="UP000008237">
    <property type="component" value="Unassembled WGS sequence"/>
</dbReference>
<reference evidence="2 3" key="1">
    <citation type="journal article" date="2010" name="Science">
        <title>Genomic comparison of the ants Camponotus floridanus and Harpegnathos saltator.</title>
        <authorList>
            <person name="Bonasio R."/>
            <person name="Zhang G."/>
            <person name="Ye C."/>
            <person name="Mutti N.S."/>
            <person name="Fang X."/>
            <person name="Qin N."/>
            <person name="Donahue G."/>
            <person name="Yang P."/>
            <person name="Li Q."/>
            <person name="Li C."/>
            <person name="Zhang P."/>
            <person name="Huang Z."/>
            <person name="Berger S.L."/>
            <person name="Reinberg D."/>
            <person name="Wang J."/>
            <person name="Liebig J."/>
        </authorList>
    </citation>
    <scope>NUCLEOTIDE SEQUENCE [LARGE SCALE GENOMIC DNA]</scope>
    <source>
        <strain evidence="2 3">R22 G/1</strain>
    </source>
</reference>
<dbReference type="GO" id="GO:0016020">
    <property type="term" value="C:membrane"/>
    <property type="evidence" value="ECO:0007669"/>
    <property type="project" value="InterPro"/>
</dbReference>
<evidence type="ECO:0000313" key="3">
    <source>
        <dbReference type="Proteomes" id="UP000008237"/>
    </source>
</evidence>
<keyword evidence="1" id="KW-0812">Transmembrane</keyword>
<dbReference type="STRING" id="610380.E2BHH6"/>
<accession>E2BHH6</accession>
<evidence type="ECO:0000313" key="2">
    <source>
        <dbReference type="EMBL" id="EFN84829.1"/>
    </source>
</evidence>
<dbReference type="EMBL" id="GL448301">
    <property type="protein sequence ID" value="EFN84829.1"/>
    <property type="molecule type" value="Genomic_DNA"/>
</dbReference>
<proteinExistence type="predicted"/>
<keyword evidence="2" id="KW-0328">Glycosyltransferase</keyword>
<dbReference type="PANTHER" id="PTHR21329">
    <property type="entry name" value="PHOSPHATIDYLINOSITOL N-ACETYLGLUCOSAMINYLTRANSFERASE SUBUNIT Q-RELATED"/>
    <property type="match status" value="1"/>
</dbReference>
<feature type="transmembrane region" description="Helical" evidence="1">
    <location>
        <begin position="396"/>
        <end position="416"/>
    </location>
</feature>
<gene>
    <name evidence="2" type="ORF">EAI_10287</name>
</gene>
<dbReference type="GO" id="GO:0005783">
    <property type="term" value="C:endoplasmic reticulum"/>
    <property type="evidence" value="ECO:0007669"/>
    <property type="project" value="TreeGrafter"/>
</dbReference>
<dbReference type="OMA" id="FHAYCIY"/>
<protein>
    <submittedName>
        <fullName evidence="2">Phosphatidylinositol N-acetylglucosaminyltransferase subunit Q</fullName>
    </submittedName>
</protein>
<keyword evidence="1" id="KW-1133">Transmembrane helix</keyword>
<sequence>MTNNLLVFIPQGLHMEPSGYVFGRVIHDTQNNTKRIYIIGLRKVGSLESIKCALDTIGCYTNPSNVSKESLDRKHSDWIHITVKCFRNEIRTEYCLTNIILNNVNIDPLTIRTIIVLYDQRALRETELFESKTISGDHFSELAKLIQGKKDELRVKSRFIRIKETLLTYHMLFYLYPVLLLSKVTGKLLLVLRYSSLGLHVHDWLENIKWMLVTVIRNKGFTLKTGNYAWAIIIDIALGIFVLRLLRYYVEDTLPSQLLLNNAEKVVETLKDLITWLMGVPAGLKLNHALNNTMGQFFMYHIKLWWTFLIFSKPLMDLAFKILLLFGRLGITFQLSIAADLLALVSFHTYCIYVCAARLFNIQLRGITALFRLFLGKKKNPLRERVDSCQYQTDQLFVGTLSFTILVFLMPTTWVYYTVFTLLRLVSIGFDGLLTRLKFYLQVMPVYTFWKWLLHSYSTCNTVDVRLHPNHPKRPTTLSMTLVIAPWSLTWKKCIPDTITCHPSIEWHTILNNIIWGKLLYPL</sequence>
<dbReference type="InterPro" id="IPR007720">
    <property type="entry name" value="PigQ/GPI1"/>
</dbReference>
<name>E2BHH6_HARSA</name>
<feature type="transmembrane region" description="Helical" evidence="1">
    <location>
        <begin position="304"/>
        <end position="327"/>
    </location>
</feature>
<dbReference type="InParanoid" id="E2BHH6"/>
<organism evidence="3">
    <name type="scientific">Harpegnathos saltator</name>
    <name type="common">Jerdon's jumping ant</name>
    <dbReference type="NCBI Taxonomy" id="610380"/>
    <lineage>
        <taxon>Eukaryota</taxon>
        <taxon>Metazoa</taxon>
        <taxon>Ecdysozoa</taxon>
        <taxon>Arthropoda</taxon>
        <taxon>Hexapoda</taxon>
        <taxon>Insecta</taxon>
        <taxon>Pterygota</taxon>
        <taxon>Neoptera</taxon>
        <taxon>Endopterygota</taxon>
        <taxon>Hymenoptera</taxon>
        <taxon>Apocrita</taxon>
        <taxon>Aculeata</taxon>
        <taxon>Formicoidea</taxon>
        <taxon>Formicidae</taxon>
        <taxon>Ponerinae</taxon>
        <taxon>Ponerini</taxon>
        <taxon>Harpegnathos</taxon>
    </lineage>
</organism>
<feature type="transmembrane region" description="Helical" evidence="1">
    <location>
        <begin position="166"/>
        <end position="185"/>
    </location>
</feature>